<dbReference type="PANTHER" id="PTHR31793:SF24">
    <property type="entry name" value="LONG-CHAIN ACYL-COA THIOESTERASE FADM"/>
    <property type="match status" value="1"/>
</dbReference>
<dbReference type="Proteomes" id="UP001243757">
    <property type="component" value="Unassembled WGS sequence"/>
</dbReference>
<evidence type="ECO:0000256" key="1">
    <source>
        <dbReference type="SAM" id="MobiDB-lite"/>
    </source>
</evidence>
<dbReference type="SUPFAM" id="SSF54637">
    <property type="entry name" value="Thioesterase/thiol ester dehydrase-isomerase"/>
    <property type="match status" value="1"/>
</dbReference>
<gene>
    <name evidence="2" type="ORF">QO033_13770</name>
</gene>
<evidence type="ECO:0000313" key="2">
    <source>
        <dbReference type="EMBL" id="MDK3018747.1"/>
    </source>
</evidence>
<keyword evidence="3" id="KW-1185">Reference proteome</keyword>
<organism evidence="2 3">
    <name type="scientific">Pseudodonghicola flavimaris</name>
    <dbReference type="NCBI Taxonomy" id="3050036"/>
    <lineage>
        <taxon>Bacteria</taxon>
        <taxon>Pseudomonadati</taxon>
        <taxon>Pseudomonadota</taxon>
        <taxon>Alphaproteobacteria</taxon>
        <taxon>Rhodobacterales</taxon>
        <taxon>Paracoccaceae</taxon>
        <taxon>Pseudodonghicola</taxon>
    </lineage>
</organism>
<dbReference type="RefSeq" id="WP_284481553.1">
    <property type="nucleotide sequence ID" value="NZ_JASNJD010000009.1"/>
</dbReference>
<dbReference type="CDD" id="cd00586">
    <property type="entry name" value="4HBT"/>
    <property type="match status" value="1"/>
</dbReference>
<dbReference type="Pfam" id="PF13279">
    <property type="entry name" value="4HBT_2"/>
    <property type="match status" value="1"/>
</dbReference>
<comment type="caution">
    <text evidence="2">The sequence shown here is derived from an EMBL/GenBank/DDBJ whole genome shotgun (WGS) entry which is preliminary data.</text>
</comment>
<dbReference type="PANTHER" id="PTHR31793">
    <property type="entry name" value="4-HYDROXYBENZOYL-COA THIOESTERASE FAMILY MEMBER"/>
    <property type="match status" value="1"/>
</dbReference>
<dbReference type="InterPro" id="IPR050563">
    <property type="entry name" value="4-hydroxybenzoyl-CoA_TE"/>
</dbReference>
<protein>
    <submittedName>
        <fullName evidence="2">Thioesterase family protein</fullName>
    </submittedName>
</protein>
<dbReference type="EMBL" id="JASNJD010000009">
    <property type="protein sequence ID" value="MDK3018747.1"/>
    <property type="molecule type" value="Genomic_DNA"/>
</dbReference>
<proteinExistence type="predicted"/>
<accession>A0ABT7F2D1</accession>
<dbReference type="InterPro" id="IPR029069">
    <property type="entry name" value="HotDog_dom_sf"/>
</dbReference>
<name>A0ABT7F2D1_9RHOB</name>
<dbReference type="Gene3D" id="3.10.129.10">
    <property type="entry name" value="Hotdog Thioesterase"/>
    <property type="match status" value="1"/>
</dbReference>
<reference evidence="2 3" key="1">
    <citation type="submission" date="2023-05" db="EMBL/GenBank/DDBJ databases">
        <title>Pseudodonghicola sp. nov.</title>
        <authorList>
            <person name="Huang J."/>
        </authorList>
    </citation>
    <scope>NUCLEOTIDE SEQUENCE [LARGE SCALE GENOMIC DNA]</scope>
    <source>
        <strain evidence="2 3">IC7</strain>
    </source>
</reference>
<evidence type="ECO:0000313" key="3">
    <source>
        <dbReference type="Proteomes" id="UP001243757"/>
    </source>
</evidence>
<sequence length="160" mass="18039">MTPDDTPAAPRPRPMTRDQLPQGMWSHRVTFRHGQCDPAGIVYTPKFFDVFNQAIEAWFCDCLGLNYYELIGERRTGLGYVHASASFFSPCRMGDEVDIFVRVVKIGKSSYSLVLHAMLGEGEALRGDYTTVTTSLETHRPIPIPEDIKTALTAYYNETQ</sequence>
<feature type="region of interest" description="Disordered" evidence="1">
    <location>
        <begin position="1"/>
        <end position="20"/>
    </location>
</feature>